<feature type="transmembrane region" description="Helical" evidence="1">
    <location>
        <begin position="85"/>
        <end position="101"/>
    </location>
</feature>
<evidence type="ECO:0000313" key="3">
    <source>
        <dbReference type="Proteomes" id="UP000430345"/>
    </source>
</evidence>
<reference evidence="2 3" key="1">
    <citation type="submission" date="2019-10" db="EMBL/GenBank/DDBJ databases">
        <title>The Genome Sequence of Clostridium tarantellae Isolated from Fish Brain.</title>
        <authorList>
            <person name="Bano L."/>
            <person name="Kiel M."/>
            <person name="Sales G."/>
            <person name="Doxey A.C."/>
            <person name="Mansfield M.J."/>
            <person name="Schiavone M."/>
            <person name="Rossetto O."/>
            <person name="Pirazzini M."/>
            <person name="Dobrindt U."/>
            <person name="Montecucco C."/>
        </authorList>
    </citation>
    <scope>NUCLEOTIDE SEQUENCE [LARGE SCALE GENOMIC DNA]</scope>
    <source>
        <strain evidence="2 3">DSM 3997</strain>
    </source>
</reference>
<feature type="transmembrane region" description="Helical" evidence="1">
    <location>
        <begin position="22"/>
        <end position="41"/>
    </location>
</feature>
<name>A0A6I1MW15_9CLOT</name>
<protein>
    <submittedName>
        <fullName evidence="2">Uncharacterized protein</fullName>
    </submittedName>
</protein>
<sequence length="152" mass="17817">MNFLKGCDEFNLIYRNKIFSQGFYLCFILIGMMTITILLIGKMNLCYFLAIEFFLPGIYVIYKTMKEGLLIPRIKASKKNTRKRYILILLIVFLCILGSDWEFLKSDKSLIMKTARIMFDILMDILFIIIPTHFAVKALGKKSQENDKKFNN</sequence>
<accession>A0A6I1MW15</accession>
<gene>
    <name evidence="2" type="ORF">GBZ86_14900</name>
</gene>
<evidence type="ECO:0000313" key="2">
    <source>
        <dbReference type="EMBL" id="MPQ45011.1"/>
    </source>
</evidence>
<dbReference type="AlphaFoldDB" id="A0A6I1MW15"/>
<proteinExistence type="predicted"/>
<keyword evidence="1" id="KW-0812">Transmembrane</keyword>
<dbReference type="Proteomes" id="UP000430345">
    <property type="component" value="Unassembled WGS sequence"/>
</dbReference>
<keyword evidence="3" id="KW-1185">Reference proteome</keyword>
<organism evidence="2 3">
    <name type="scientific">Clostridium tarantellae</name>
    <dbReference type="NCBI Taxonomy" id="39493"/>
    <lineage>
        <taxon>Bacteria</taxon>
        <taxon>Bacillati</taxon>
        <taxon>Bacillota</taxon>
        <taxon>Clostridia</taxon>
        <taxon>Eubacteriales</taxon>
        <taxon>Clostridiaceae</taxon>
        <taxon>Clostridium</taxon>
    </lineage>
</organism>
<comment type="caution">
    <text evidence="2">The sequence shown here is derived from an EMBL/GenBank/DDBJ whole genome shotgun (WGS) entry which is preliminary data.</text>
</comment>
<feature type="transmembrane region" description="Helical" evidence="1">
    <location>
        <begin position="47"/>
        <end position="65"/>
    </location>
</feature>
<keyword evidence="1" id="KW-0472">Membrane</keyword>
<dbReference type="EMBL" id="WHJC01000396">
    <property type="protein sequence ID" value="MPQ45011.1"/>
    <property type="molecule type" value="Genomic_DNA"/>
</dbReference>
<evidence type="ECO:0000256" key="1">
    <source>
        <dbReference type="SAM" id="Phobius"/>
    </source>
</evidence>
<feature type="transmembrane region" description="Helical" evidence="1">
    <location>
        <begin position="121"/>
        <end position="140"/>
    </location>
</feature>
<keyword evidence="1" id="KW-1133">Transmembrane helix</keyword>
<dbReference type="RefSeq" id="WP_152891957.1">
    <property type="nucleotide sequence ID" value="NZ_WHJC01000396.1"/>
</dbReference>